<organism evidence="2 3">
    <name type="scientific">Dyella soli</name>
    <dbReference type="NCBI Taxonomy" id="522319"/>
    <lineage>
        <taxon>Bacteria</taxon>
        <taxon>Pseudomonadati</taxon>
        <taxon>Pseudomonadota</taxon>
        <taxon>Gammaproteobacteria</taxon>
        <taxon>Lysobacterales</taxon>
        <taxon>Rhodanobacteraceae</taxon>
        <taxon>Dyella</taxon>
    </lineage>
</organism>
<name>A0A4R0YK22_9GAMM</name>
<keyword evidence="1" id="KW-0472">Membrane</keyword>
<sequence length="194" mass="22503">MGPDQSYPHIRVVLSIVLGLGIATLLKGIASIIQHPRRYGWSWIHMSWVVWALTSIVTFWWWEFRLTEVPTWTFESYLFVITYCALYLMLPALLFPDDIREFGSYENYLIQRRARFFGLIALVTVMDVIDTSIKGRARWHTLGIAYPIHIVVLLVACVLGATLQRKRPHLVLALFALVHQVAYFVIEYFTLSVD</sequence>
<feature type="transmembrane region" description="Helical" evidence="1">
    <location>
        <begin position="12"/>
        <end position="30"/>
    </location>
</feature>
<proteinExistence type="predicted"/>
<protein>
    <submittedName>
        <fullName evidence="2">Uncharacterized protein</fullName>
    </submittedName>
</protein>
<gene>
    <name evidence="2" type="ORF">EZM97_21315</name>
</gene>
<comment type="caution">
    <text evidence="2">The sequence shown here is derived from an EMBL/GenBank/DDBJ whole genome shotgun (WGS) entry which is preliminary data.</text>
</comment>
<feature type="transmembrane region" description="Helical" evidence="1">
    <location>
        <begin position="42"/>
        <end position="62"/>
    </location>
</feature>
<feature type="transmembrane region" description="Helical" evidence="1">
    <location>
        <begin position="74"/>
        <end position="95"/>
    </location>
</feature>
<keyword evidence="3" id="KW-1185">Reference proteome</keyword>
<feature type="transmembrane region" description="Helical" evidence="1">
    <location>
        <begin position="170"/>
        <end position="191"/>
    </location>
</feature>
<evidence type="ECO:0000313" key="3">
    <source>
        <dbReference type="Proteomes" id="UP000291822"/>
    </source>
</evidence>
<evidence type="ECO:0000313" key="2">
    <source>
        <dbReference type="EMBL" id="TCI08798.1"/>
    </source>
</evidence>
<evidence type="ECO:0000256" key="1">
    <source>
        <dbReference type="SAM" id="Phobius"/>
    </source>
</evidence>
<keyword evidence="1" id="KW-1133">Transmembrane helix</keyword>
<feature type="transmembrane region" description="Helical" evidence="1">
    <location>
        <begin position="139"/>
        <end position="163"/>
    </location>
</feature>
<keyword evidence="1" id="KW-0812">Transmembrane</keyword>
<reference evidence="2 3" key="1">
    <citation type="submission" date="2019-02" db="EMBL/GenBank/DDBJ databases">
        <title>Dyella amyloliquefaciens sp. nov., isolated from forest soil.</title>
        <authorList>
            <person name="Gao Z.-H."/>
            <person name="Qiu L.-H."/>
        </authorList>
    </citation>
    <scope>NUCLEOTIDE SEQUENCE [LARGE SCALE GENOMIC DNA]</scope>
    <source>
        <strain evidence="2 3">KACC 12747</strain>
    </source>
</reference>
<accession>A0A4R0YK22</accession>
<dbReference type="AlphaFoldDB" id="A0A4R0YK22"/>
<dbReference type="RefSeq" id="WP_131410571.1">
    <property type="nucleotide sequence ID" value="NZ_SJTG01000003.1"/>
</dbReference>
<dbReference type="EMBL" id="SJTG01000003">
    <property type="protein sequence ID" value="TCI08798.1"/>
    <property type="molecule type" value="Genomic_DNA"/>
</dbReference>
<feature type="transmembrane region" description="Helical" evidence="1">
    <location>
        <begin position="116"/>
        <end position="133"/>
    </location>
</feature>
<dbReference type="Proteomes" id="UP000291822">
    <property type="component" value="Unassembled WGS sequence"/>
</dbReference>